<proteinExistence type="predicted"/>
<evidence type="ECO:0000313" key="1">
    <source>
        <dbReference type="EMBL" id="GAA1127648.1"/>
    </source>
</evidence>
<protein>
    <recommendedName>
        <fullName evidence="3">XRE family transcriptional regulator</fullName>
    </recommendedName>
</protein>
<evidence type="ECO:0008006" key="3">
    <source>
        <dbReference type="Google" id="ProtNLM"/>
    </source>
</evidence>
<gene>
    <name evidence="1" type="ORF">GCM10009606_04130</name>
</gene>
<evidence type="ECO:0000313" key="2">
    <source>
        <dbReference type="Proteomes" id="UP001499979"/>
    </source>
</evidence>
<accession>A0ABN1U7X5</accession>
<comment type="caution">
    <text evidence="1">The sequence shown here is derived from an EMBL/GenBank/DDBJ whole genome shotgun (WGS) entry which is preliminary data.</text>
</comment>
<dbReference type="Proteomes" id="UP001499979">
    <property type="component" value="Unassembled WGS sequence"/>
</dbReference>
<keyword evidence="2" id="KW-1185">Reference proteome</keyword>
<dbReference type="EMBL" id="BAAAJE010000001">
    <property type="protein sequence ID" value="GAA1127648.1"/>
    <property type="molecule type" value="Genomic_DNA"/>
</dbReference>
<name>A0ABN1U7X5_9ACTN</name>
<reference evidence="1 2" key="1">
    <citation type="journal article" date="2019" name="Int. J. Syst. Evol. Microbiol.">
        <title>The Global Catalogue of Microorganisms (GCM) 10K type strain sequencing project: providing services to taxonomists for standard genome sequencing and annotation.</title>
        <authorList>
            <consortium name="The Broad Institute Genomics Platform"/>
            <consortium name="The Broad Institute Genome Sequencing Center for Infectious Disease"/>
            <person name="Wu L."/>
            <person name="Ma J."/>
        </authorList>
    </citation>
    <scope>NUCLEOTIDE SEQUENCE [LARGE SCALE GENOMIC DNA]</scope>
    <source>
        <strain evidence="1 2">JCM 11813</strain>
    </source>
</reference>
<organism evidence="1 2">
    <name type="scientific">Nocardioides aquiterrae</name>
    <dbReference type="NCBI Taxonomy" id="203799"/>
    <lineage>
        <taxon>Bacteria</taxon>
        <taxon>Bacillati</taxon>
        <taxon>Actinomycetota</taxon>
        <taxon>Actinomycetes</taxon>
        <taxon>Propionibacteriales</taxon>
        <taxon>Nocardioidaceae</taxon>
        <taxon>Nocardioides</taxon>
    </lineage>
</organism>
<sequence length="280" mass="30742">MNTGHKDYGVTFGLGKNGTLRSPIQSTDHSVSEVWSTPDYSLRRVPGHHHVPLVNYWTSTDDGIVSYSTIHCSVTADLYERPGSIETFTAHNSEWVSTFDYDRPPTLIAAPTTRGPEASEETGNAGHRAVLWLKEFFGVSQRDACSIAGVPEATFYVWQNNPSSSVRSSGARRALKLRASLEVAISRLGIDDVRRLVSAGAPSLEDRLREAHDIEWDNTVSEIARLGAVAASTALPQISDPVEYLQRVRDVDERATSSHTVGGAHLLDEDEISRANQEGW</sequence>